<evidence type="ECO:0000256" key="2">
    <source>
        <dbReference type="ARBA" id="ARBA00003015"/>
    </source>
</evidence>
<keyword evidence="6" id="KW-0949">S-adenosyl-L-methionine</keyword>
<comment type="catalytic activity">
    <reaction evidence="1">
        <text>guanosine(46) in tRNA + S-adenosyl-L-methionine = N(7)-methylguanosine(46) in tRNA + S-adenosyl-L-homocysteine</text>
        <dbReference type="Rhea" id="RHEA:42708"/>
        <dbReference type="Rhea" id="RHEA-COMP:10188"/>
        <dbReference type="Rhea" id="RHEA-COMP:10189"/>
        <dbReference type="ChEBI" id="CHEBI:57856"/>
        <dbReference type="ChEBI" id="CHEBI:59789"/>
        <dbReference type="ChEBI" id="CHEBI:74269"/>
        <dbReference type="ChEBI" id="CHEBI:74480"/>
        <dbReference type="EC" id="2.1.1.33"/>
    </reaction>
</comment>
<evidence type="ECO:0000256" key="4">
    <source>
        <dbReference type="ARBA" id="ARBA00022603"/>
    </source>
</evidence>
<reference evidence="8 9" key="1">
    <citation type="submission" date="2019-01" db="EMBL/GenBank/DDBJ databases">
        <title>Lacunisphaera sp. strain TWA-58.</title>
        <authorList>
            <person name="Chen W.-M."/>
        </authorList>
    </citation>
    <scope>NUCLEOTIDE SEQUENCE [LARGE SCALE GENOMIC DNA]</scope>
    <source>
        <strain evidence="8 9">TWA-58</strain>
    </source>
</reference>
<evidence type="ECO:0000256" key="7">
    <source>
        <dbReference type="ARBA" id="ARBA00022694"/>
    </source>
</evidence>
<dbReference type="PANTHER" id="PTHR23417">
    <property type="entry name" value="3-DEOXY-D-MANNO-OCTULOSONIC-ACID TRANSFERASE/TRNA GUANINE-N 7 - -METHYLTRANSFERASE"/>
    <property type="match status" value="1"/>
</dbReference>
<dbReference type="GO" id="GO:0043527">
    <property type="term" value="C:tRNA methyltransferase complex"/>
    <property type="evidence" value="ECO:0007669"/>
    <property type="project" value="TreeGrafter"/>
</dbReference>
<dbReference type="PANTHER" id="PTHR23417:SF14">
    <property type="entry name" value="PENTACOTRIPEPTIDE-REPEAT REGION OF PRORP DOMAIN-CONTAINING PROTEIN"/>
    <property type="match status" value="1"/>
</dbReference>
<dbReference type="GO" id="GO:0008176">
    <property type="term" value="F:tRNA (guanine(46)-N7)-methyltransferase activity"/>
    <property type="evidence" value="ECO:0007669"/>
    <property type="project" value="UniProtKB-EC"/>
</dbReference>
<dbReference type="InterPro" id="IPR029063">
    <property type="entry name" value="SAM-dependent_MTases_sf"/>
</dbReference>
<keyword evidence="9" id="KW-1185">Reference proteome</keyword>
<comment type="function">
    <text evidence="2">Catalyzes the formation of N(7)-methylguanine at position 46 (m7G46) in tRNA.</text>
</comment>
<organism evidence="8 9">
    <name type="scientific">Oleiharenicola lentus</name>
    <dbReference type="NCBI Taxonomy" id="2508720"/>
    <lineage>
        <taxon>Bacteria</taxon>
        <taxon>Pseudomonadati</taxon>
        <taxon>Verrucomicrobiota</taxon>
        <taxon>Opitutia</taxon>
        <taxon>Opitutales</taxon>
        <taxon>Opitutaceae</taxon>
        <taxon>Oleiharenicola</taxon>
    </lineage>
</organism>
<dbReference type="EMBL" id="SDHX01000001">
    <property type="protein sequence ID" value="RXK56870.1"/>
    <property type="molecule type" value="Genomic_DNA"/>
</dbReference>
<keyword evidence="4 8" id="KW-0489">Methyltransferase</keyword>
<accession>A0A4Q1CCT4</accession>
<evidence type="ECO:0000256" key="5">
    <source>
        <dbReference type="ARBA" id="ARBA00022679"/>
    </source>
</evidence>
<evidence type="ECO:0000256" key="1">
    <source>
        <dbReference type="ARBA" id="ARBA00000142"/>
    </source>
</evidence>
<dbReference type="Proteomes" id="UP000290218">
    <property type="component" value="Unassembled WGS sequence"/>
</dbReference>
<dbReference type="InterPro" id="IPR003358">
    <property type="entry name" value="tRNA_(Gua-N-7)_MeTrfase_Trmb"/>
</dbReference>
<keyword evidence="7" id="KW-0819">tRNA processing</keyword>
<comment type="caution">
    <text evidence="8">The sequence shown here is derived from an EMBL/GenBank/DDBJ whole genome shotgun (WGS) entry which is preliminary data.</text>
</comment>
<dbReference type="SUPFAM" id="SSF53335">
    <property type="entry name" value="S-adenosyl-L-methionine-dependent methyltransferases"/>
    <property type="match status" value="1"/>
</dbReference>
<sequence>MPPAATIVLEIGSAHGHFLVRYAGENPQKLCVGVDLRGERVERAKRKAERAKLPHCHFIRAEARELIECLPPEVNFAEVWVLFPDPWPKKRHHKNRLLQPEFFDFLAKRTQPGARLFFRTDFAEYFHEVAAFLRTLKTWQPDPAAPWPMEHETIFQARAPSYQSLVAVRT</sequence>
<evidence type="ECO:0000313" key="9">
    <source>
        <dbReference type="Proteomes" id="UP000290218"/>
    </source>
</evidence>
<dbReference type="PROSITE" id="PS51625">
    <property type="entry name" value="SAM_MT_TRMB"/>
    <property type="match status" value="1"/>
</dbReference>
<dbReference type="EC" id="2.1.1.33" evidence="3"/>
<proteinExistence type="predicted"/>
<evidence type="ECO:0000256" key="3">
    <source>
        <dbReference type="ARBA" id="ARBA00011977"/>
    </source>
</evidence>
<keyword evidence="5 8" id="KW-0808">Transferase</keyword>
<dbReference type="AlphaFoldDB" id="A0A4Q1CCT4"/>
<protein>
    <recommendedName>
        <fullName evidence="3">tRNA (guanine(46)-N(7))-methyltransferase</fullName>
        <ecNumber evidence="3">2.1.1.33</ecNumber>
    </recommendedName>
</protein>
<evidence type="ECO:0000313" key="8">
    <source>
        <dbReference type="EMBL" id="RXK56870.1"/>
    </source>
</evidence>
<gene>
    <name evidence="8" type="ORF">ESB00_00045</name>
</gene>
<dbReference type="CDD" id="cd02440">
    <property type="entry name" value="AdoMet_MTases"/>
    <property type="match status" value="1"/>
</dbReference>
<dbReference type="Pfam" id="PF02390">
    <property type="entry name" value="Methyltransf_4"/>
    <property type="match status" value="1"/>
</dbReference>
<dbReference type="Gene3D" id="3.40.50.150">
    <property type="entry name" value="Vaccinia Virus protein VP39"/>
    <property type="match status" value="1"/>
</dbReference>
<dbReference type="OrthoDB" id="9802090at2"/>
<name>A0A4Q1CCT4_9BACT</name>
<evidence type="ECO:0000256" key="6">
    <source>
        <dbReference type="ARBA" id="ARBA00022691"/>
    </source>
</evidence>